<sequence length="472" mass="52613">MSTIEELNPGLKDFGGYEYGWADSDAAGATARRGLSEEVVRDISELKNEPEWMSKIRMKALHLFEKKPMPTWGSDLSKLDFQNIKYFVKSTEKQATSWDDLPEDIRNTYDKLGIPEAEKQQMVGGVTAQYESEVVYHQIREDLEEKGVIFTDADTGLREHPELFKEYFGSVIPPGDNKFASLNTAVWSGGSFVYVPPGVHVEIPLQAYFRINTENMGQFERTLIIADEGSYVHYVEGCTAPVYSSDSLHSAVVEIVVKKNARVRYTTIQNWSTNVYNLVTQRATVAEGATMEWIDANMGSKVTMKYPACFLLGEHARGDTLSIAFAGENQHQDAGAKMVHAAPNTSSTIVSKSVARRGGRSSYRGLVQILEGAKHSKSNVVCDALLVDQISRSDTYPYVDVREDDVQMGHEATVSKVSADQLFYLMSRGMTESEAMGMIVRGFVEPIARELPMEYALELNRLIELQMEGSVG</sequence>
<evidence type="ECO:0000313" key="5">
    <source>
        <dbReference type="Proteomes" id="UP001596298"/>
    </source>
</evidence>
<dbReference type="NCBIfam" id="TIGR01980">
    <property type="entry name" value="sufB"/>
    <property type="match status" value="1"/>
</dbReference>
<dbReference type="PANTHER" id="PTHR30508">
    <property type="entry name" value="FES CLUSTER ASSEMBLY PROTEIN SUF"/>
    <property type="match status" value="1"/>
</dbReference>
<evidence type="ECO:0000259" key="2">
    <source>
        <dbReference type="Pfam" id="PF01458"/>
    </source>
</evidence>
<protein>
    <submittedName>
        <fullName evidence="4">Fe-S cluster assembly protein SufB</fullName>
    </submittedName>
</protein>
<organism evidence="4 5">
    <name type="scientific">Flexivirga alba</name>
    <dbReference type="NCBI Taxonomy" id="702742"/>
    <lineage>
        <taxon>Bacteria</taxon>
        <taxon>Bacillati</taxon>
        <taxon>Actinomycetota</taxon>
        <taxon>Actinomycetes</taxon>
        <taxon>Micrococcales</taxon>
        <taxon>Dermacoccaceae</taxon>
        <taxon>Flexivirga</taxon>
    </lineage>
</organism>
<dbReference type="InterPro" id="IPR045595">
    <property type="entry name" value="SufBD_N"/>
</dbReference>
<name>A0ABW2AK48_9MICO</name>
<comment type="caution">
    <text evidence="4">The sequence shown here is derived from an EMBL/GenBank/DDBJ whole genome shotgun (WGS) entry which is preliminary data.</text>
</comment>
<gene>
    <name evidence="4" type="primary">sufB</name>
    <name evidence="4" type="ORF">ACFQDH_18590</name>
</gene>
<dbReference type="InterPro" id="IPR037284">
    <property type="entry name" value="SUF_FeS_clus_asmbl_SufBD_sf"/>
</dbReference>
<keyword evidence="5" id="KW-1185">Reference proteome</keyword>
<dbReference type="InterPro" id="IPR010231">
    <property type="entry name" value="SUF_FeS_clus_asmbl_SufB"/>
</dbReference>
<comment type="similarity">
    <text evidence="1">Belongs to the iron-sulfur cluster assembly SufBD family.</text>
</comment>
<dbReference type="Pfam" id="PF19295">
    <property type="entry name" value="SufBD_N"/>
    <property type="match status" value="1"/>
</dbReference>
<accession>A0ABW2AK48</accession>
<dbReference type="Proteomes" id="UP001596298">
    <property type="component" value="Unassembled WGS sequence"/>
</dbReference>
<dbReference type="InterPro" id="IPR055346">
    <property type="entry name" value="Fe-S_cluster_assembly_SufBD"/>
</dbReference>
<dbReference type="RefSeq" id="WP_382403879.1">
    <property type="nucleotide sequence ID" value="NZ_JBHSWH010000001.1"/>
</dbReference>
<dbReference type="PANTHER" id="PTHR30508:SF1">
    <property type="entry name" value="UPF0051 PROTEIN ABCI8, CHLOROPLASTIC-RELATED"/>
    <property type="match status" value="1"/>
</dbReference>
<evidence type="ECO:0000256" key="1">
    <source>
        <dbReference type="ARBA" id="ARBA00043967"/>
    </source>
</evidence>
<dbReference type="Pfam" id="PF01458">
    <property type="entry name" value="SUFBD_core"/>
    <property type="match status" value="1"/>
</dbReference>
<evidence type="ECO:0000313" key="4">
    <source>
        <dbReference type="EMBL" id="MFC6707210.1"/>
    </source>
</evidence>
<dbReference type="EMBL" id="JBHSWH010000001">
    <property type="protein sequence ID" value="MFC6707210.1"/>
    <property type="molecule type" value="Genomic_DNA"/>
</dbReference>
<feature type="domain" description="SUF system FeS cluster assembly SufBD core" evidence="2">
    <location>
        <begin position="209"/>
        <end position="443"/>
    </location>
</feature>
<reference evidence="5" key="1">
    <citation type="journal article" date="2019" name="Int. J. Syst. Evol. Microbiol.">
        <title>The Global Catalogue of Microorganisms (GCM) 10K type strain sequencing project: providing services to taxonomists for standard genome sequencing and annotation.</title>
        <authorList>
            <consortium name="The Broad Institute Genomics Platform"/>
            <consortium name="The Broad Institute Genome Sequencing Center for Infectious Disease"/>
            <person name="Wu L."/>
            <person name="Ma J."/>
        </authorList>
    </citation>
    <scope>NUCLEOTIDE SEQUENCE [LARGE SCALE GENOMIC DNA]</scope>
    <source>
        <strain evidence="5">CCUG 58127</strain>
    </source>
</reference>
<feature type="domain" description="SUF system FeS cluster assembly SufBD N-terminal" evidence="3">
    <location>
        <begin position="51"/>
        <end position="206"/>
    </location>
</feature>
<evidence type="ECO:0000259" key="3">
    <source>
        <dbReference type="Pfam" id="PF19295"/>
    </source>
</evidence>
<dbReference type="InterPro" id="IPR000825">
    <property type="entry name" value="SUF_FeS_clus_asmbl_SufBD_core"/>
</dbReference>
<proteinExistence type="inferred from homology"/>
<dbReference type="SUPFAM" id="SSF101960">
    <property type="entry name" value="Stabilizer of iron transporter SufD"/>
    <property type="match status" value="1"/>
</dbReference>